<keyword evidence="3" id="KW-0732">Signal</keyword>
<dbReference type="Pfam" id="PF13379">
    <property type="entry name" value="NMT1_2"/>
    <property type="match status" value="1"/>
</dbReference>
<dbReference type="PANTHER" id="PTHR30024">
    <property type="entry name" value="ALIPHATIC SULFONATES-BINDING PROTEIN-RELATED"/>
    <property type="match status" value="1"/>
</dbReference>
<protein>
    <submittedName>
        <fullName evidence="4">ABC transporter substrate-binding protein</fullName>
    </submittedName>
</protein>
<dbReference type="EMBL" id="JAEDAK010000006">
    <property type="protein sequence ID" value="MBH9577349.1"/>
    <property type="molecule type" value="Genomic_DNA"/>
</dbReference>
<comment type="subcellular location">
    <subcellularLocation>
        <location evidence="1">Periplasm</location>
    </subcellularLocation>
</comment>
<dbReference type="Proteomes" id="UP000613266">
    <property type="component" value="Unassembled WGS sequence"/>
</dbReference>
<accession>A0A931J4F5</accession>
<comment type="caution">
    <text evidence="4">The sequence shown here is derived from an EMBL/GenBank/DDBJ whole genome shotgun (WGS) entry which is preliminary data.</text>
</comment>
<comment type="similarity">
    <text evidence="2">Belongs to the bacterial solute-binding protein SsuA/TauA family.</text>
</comment>
<reference evidence="4" key="1">
    <citation type="submission" date="2020-12" db="EMBL/GenBank/DDBJ databases">
        <title>The genome sequence of Inhella sp. 1Y17.</title>
        <authorList>
            <person name="Liu Y."/>
        </authorList>
    </citation>
    <scope>NUCLEOTIDE SEQUENCE</scope>
    <source>
        <strain evidence="4">1Y17</strain>
    </source>
</reference>
<evidence type="ECO:0000256" key="1">
    <source>
        <dbReference type="ARBA" id="ARBA00004418"/>
    </source>
</evidence>
<gene>
    <name evidence="4" type="ORF">I7X39_10605</name>
</gene>
<keyword evidence="5" id="KW-1185">Reference proteome</keyword>
<evidence type="ECO:0000256" key="2">
    <source>
        <dbReference type="ARBA" id="ARBA00010742"/>
    </source>
</evidence>
<dbReference type="RefSeq" id="WP_198111120.1">
    <property type="nucleotide sequence ID" value="NZ_JAEDAK010000006.1"/>
</dbReference>
<name>A0A931J4F5_9BURK</name>
<dbReference type="GO" id="GO:0042597">
    <property type="term" value="C:periplasmic space"/>
    <property type="evidence" value="ECO:0007669"/>
    <property type="project" value="UniProtKB-SubCell"/>
</dbReference>
<organism evidence="4 5">
    <name type="scientific">Inhella proteolytica</name>
    <dbReference type="NCBI Taxonomy" id="2795029"/>
    <lineage>
        <taxon>Bacteria</taxon>
        <taxon>Pseudomonadati</taxon>
        <taxon>Pseudomonadota</taxon>
        <taxon>Betaproteobacteria</taxon>
        <taxon>Burkholderiales</taxon>
        <taxon>Sphaerotilaceae</taxon>
        <taxon>Inhella</taxon>
    </lineage>
</organism>
<proteinExistence type="inferred from homology"/>
<dbReference type="AlphaFoldDB" id="A0A931J4F5"/>
<dbReference type="Gene3D" id="3.40.190.10">
    <property type="entry name" value="Periplasmic binding protein-like II"/>
    <property type="match status" value="2"/>
</dbReference>
<dbReference type="PANTHER" id="PTHR30024:SF47">
    <property type="entry name" value="TAURINE-BINDING PERIPLASMIC PROTEIN"/>
    <property type="match status" value="1"/>
</dbReference>
<evidence type="ECO:0000313" key="5">
    <source>
        <dbReference type="Proteomes" id="UP000613266"/>
    </source>
</evidence>
<sequence>MTINRRHILQGLGAAFSLAGCAPPVRPLRVGSIVFPGYEPLFLARELGWLPADQVRLFELMSNTDTLRALAVGQLDAAQLTLDEFLTAVHDGVELRIVNVLDLSEGADAVLAHPRLPAGAPLAGKRIAVEESAAGAVMLTSFLQAQQLQPEQLQRIPSTLVESVELLRRGEVDLVVSAEPWITQLEGLGARRLFDSRAIPWRIVDVLAVRSDALPLHAGHLATALKAHFDALAHWQRQPEDAARRTAPRLQLPPKQVANALRGLRQPDAATARRWLSPGSPLLERTLTLQTVMLKAGLLRQPRELADLFDTRYLPT</sequence>
<dbReference type="PROSITE" id="PS51257">
    <property type="entry name" value="PROKAR_LIPOPROTEIN"/>
    <property type="match status" value="1"/>
</dbReference>
<dbReference type="SUPFAM" id="SSF53850">
    <property type="entry name" value="Periplasmic binding protein-like II"/>
    <property type="match status" value="1"/>
</dbReference>
<evidence type="ECO:0000256" key="3">
    <source>
        <dbReference type="ARBA" id="ARBA00022729"/>
    </source>
</evidence>
<evidence type="ECO:0000313" key="4">
    <source>
        <dbReference type="EMBL" id="MBH9577349.1"/>
    </source>
</evidence>